<protein>
    <recommendedName>
        <fullName evidence="1">ABC transporter domain-containing protein</fullName>
    </recommendedName>
</protein>
<sequence length="44" mass="4396">MTAPAILTEDISHAYGETTTLDGVTLTIRPGEAVGLVGPNGAGK</sequence>
<comment type="caution">
    <text evidence="2">The sequence shown here is derived from an EMBL/GenBank/DDBJ whole genome shotgun (WGS) entry which is preliminary data.</text>
</comment>
<feature type="domain" description="ABC transporter" evidence="1">
    <location>
        <begin position="21"/>
        <end position="44"/>
    </location>
</feature>
<proteinExistence type="predicted"/>
<gene>
    <name evidence="2" type="ORF">S01H1_79723</name>
</gene>
<evidence type="ECO:0000313" key="2">
    <source>
        <dbReference type="EMBL" id="GAG42848.1"/>
    </source>
</evidence>
<name>X0Y263_9ZZZZ</name>
<dbReference type="GO" id="GO:0005524">
    <property type="term" value="F:ATP binding"/>
    <property type="evidence" value="ECO:0007669"/>
    <property type="project" value="InterPro"/>
</dbReference>
<dbReference type="InterPro" id="IPR027417">
    <property type="entry name" value="P-loop_NTPase"/>
</dbReference>
<dbReference type="EMBL" id="BARS01053772">
    <property type="protein sequence ID" value="GAG42848.1"/>
    <property type="molecule type" value="Genomic_DNA"/>
</dbReference>
<dbReference type="SUPFAM" id="SSF52540">
    <property type="entry name" value="P-loop containing nucleoside triphosphate hydrolases"/>
    <property type="match status" value="1"/>
</dbReference>
<reference evidence="2" key="1">
    <citation type="journal article" date="2014" name="Front. Microbiol.">
        <title>High frequency of phylogenetically diverse reductive dehalogenase-homologous genes in deep subseafloor sedimentary metagenomes.</title>
        <authorList>
            <person name="Kawai M."/>
            <person name="Futagami T."/>
            <person name="Toyoda A."/>
            <person name="Takaki Y."/>
            <person name="Nishi S."/>
            <person name="Hori S."/>
            <person name="Arai W."/>
            <person name="Tsubouchi T."/>
            <person name="Morono Y."/>
            <person name="Uchiyama I."/>
            <person name="Ito T."/>
            <person name="Fujiyama A."/>
            <person name="Inagaki F."/>
            <person name="Takami H."/>
        </authorList>
    </citation>
    <scope>NUCLEOTIDE SEQUENCE</scope>
    <source>
        <strain evidence="2">Expedition CK06-06</strain>
    </source>
</reference>
<dbReference type="GO" id="GO:0016887">
    <property type="term" value="F:ATP hydrolysis activity"/>
    <property type="evidence" value="ECO:0007669"/>
    <property type="project" value="InterPro"/>
</dbReference>
<dbReference type="AlphaFoldDB" id="X0Y263"/>
<dbReference type="InterPro" id="IPR003439">
    <property type="entry name" value="ABC_transporter-like_ATP-bd"/>
</dbReference>
<feature type="non-terminal residue" evidence="2">
    <location>
        <position position="44"/>
    </location>
</feature>
<organism evidence="2">
    <name type="scientific">marine sediment metagenome</name>
    <dbReference type="NCBI Taxonomy" id="412755"/>
    <lineage>
        <taxon>unclassified sequences</taxon>
        <taxon>metagenomes</taxon>
        <taxon>ecological metagenomes</taxon>
    </lineage>
</organism>
<evidence type="ECO:0000259" key="1">
    <source>
        <dbReference type="Pfam" id="PF00005"/>
    </source>
</evidence>
<accession>X0Y263</accession>
<dbReference type="Gene3D" id="3.40.50.300">
    <property type="entry name" value="P-loop containing nucleotide triphosphate hydrolases"/>
    <property type="match status" value="1"/>
</dbReference>
<dbReference type="Pfam" id="PF00005">
    <property type="entry name" value="ABC_tran"/>
    <property type="match status" value="1"/>
</dbReference>